<gene>
    <name evidence="1" type="ORF">JF544_03335</name>
</gene>
<accession>A0ABS3DSH4</accession>
<dbReference type="Proteomes" id="UP000663970">
    <property type="component" value="Unassembled WGS sequence"/>
</dbReference>
<name>A0ABS3DSH4_9BACI</name>
<organism evidence="1 2">
    <name type="scientific">Halobacillus kuroshimensis</name>
    <dbReference type="NCBI Taxonomy" id="302481"/>
    <lineage>
        <taxon>Bacteria</taxon>
        <taxon>Bacillati</taxon>
        <taxon>Bacillota</taxon>
        <taxon>Bacilli</taxon>
        <taxon>Bacillales</taxon>
        <taxon>Bacillaceae</taxon>
        <taxon>Halobacillus</taxon>
    </lineage>
</organism>
<evidence type="ECO:0000313" key="2">
    <source>
        <dbReference type="Proteomes" id="UP000663970"/>
    </source>
</evidence>
<reference evidence="1 2" key="1">
    <citation type="submission" date="2020-12" db="EMBL/GenBank/DDBJ databases">
        <title>Oil enriched cultivation method for isolating marine PHA-producing bacteria.</title>
        <authorList>
            <person name="Zheng W."/>
            <person name="Yu S."/>
            <person name="Huang Y."/>
        </authorList>
    </citation>
    <scope>NUCLEOTIDE SEQUENCE [LARGE SCALE GENOMIC DNA]</scope>
    <source>
        <strain evidence="1 2">SY-2-6</strain>
    </source>
</reference>
<keyword evidence="2" id="KW-1185">Reference proteome</keyword>
<dbReference type="EMBL" id="JAEKJY010000001">
    <property type="protein sequence ID" value="MBN8234261.1"/>
    <property type="molecule type" value="Genomic_DNA"/>
</dbReference>
<protein>
    <submittedName>
        <fullName evidence="1">Uncharacterized protein</fullName>
    </submittedName>
</protein>
<evidence type="ECO:0000313" key="1">
    <source>
        <dbReference type="EMBL" id="MBN8234261.1"/>
    </source>
</evidence>
<proteinExistence type="predicted"/>
<dbReference type="RefSeq" id="WP_206932425.1">
    <property type="nucleotide sequence ID" value="NZ_JAEKJY010000001.1"/>
</dbReference>
<sequence>MLRVTRSAYRWMLAAGTASANLVKKTLLTKWIFGSRCSRRRHHRTLLVPVPVGRQLYPRIKENVKHLSFAVSKEQDKLRYCRLRGKNPIHDQVLMTTPLEKGFSTS</sequence>
<comment type="caution">
    <text evidence="1">The sequence shown here is derived from an EMBL/GenBank/DDBJ whole genome shotgun (WGS) entry which is preliminary data.</text>
</comment>